<dbReference type="AlphaFoldDB" id="A0A8S0SCJ0"/>
<name>A0A8S0SCJ0_OLEEU</name>
<accession>A0A8S0SCJ0</accession>
<evidence type="ECO:0000313" key="2">
    <source>
        <dbReference type="EMBL" id="CAA2990597.1"/>
    </source>
</evidence>
<evidence type="ECO:0000256" key="1">
    <source>
        <dbReference type="SAM" id="MobiDB-lite"/>
    </source>
</evidence>
<protein>
    <submittedName>
        <fullName evidence="2">Uncharacterized protein</fullName>
    </submittedName>
</protein>
<dbReference type="Proteomes" id="UP000594638">
    <property type="component" value="Unassembled WGS sequence"/>
</dbReference>
<keyword evidence="3" id="KW-1185">Reference proteome</keyword>
<sequence length="273" mass="30234">MEEKKERERESEGEKLYTCEPVRTARSSWRRDGCLPYKSYHVNSRARMGNLFSESLQRSKNINEKGGEKGCKLRSVLAAKDLPGNRQGQRAMVPCKSGQRGGKARTSSVGLEVPVTSCRFVELSISTGEKKTEGERKRKEGKALYLLNWHAARFSWRSDGCPLGAGSPPSERRDDVEVLCCDGDVLVASIDFNRRLGRMHTVKSRSLCVFATRFDRAFGGSRISAQCVWPMVGLQVCREAGSASCQQPARHASGVFAHETLQAPAISIVEIHA</sequence>
<dbReference type="Gramene" id="OE9A027374T1">
    <property type="protein sequence ID" value="OE9A027374C1"/>
    <property type="gene ID" value="OE9A027374"/>
</dbReference>
<reference evidence="2 3" key="1">
    <citation type="submission" date="2019-12" db="EMBL/GenBank/DDBJ databases">
        <authorList>
            <person name="Alioto T."/>
            <person name="Alioto T."/>
            <person name="Gomez Garrido J."/>
        </authorList>
    </citation>
    <scope>NUCLEOTIDE SEQUENCE [LARGE SCALE GENOMIC DNA]</scope>
</reference>
<dbReference type="EMBL" id="CACTIH010004329">
    <property type="protein sequence ID" value="CAA2990597.1"/>
    <property type="molecule type" value="Genomic_DNA"/>
</dbReference>
<gene>
    <name evidence="2" type="ORF">OLEA9_A027374</name>
</gene>
<comment type="caution">
    <text evidence="2">The sequence shown here is derived from an EMBL/GenBank/DDBJ whole genome shotgun (WGS) entry which is preliminary data.</text>
</comment>
<feature type="region of interest" description="Disordered" evidence="1">
    <location>
        <begin position="85"/>
        <end position="106"/>
    </location>
</feature>
<evidence type="ECO:0000313" key="3">
    <source>
        <dbReference type="Proteomes" id="UP000594638"/>
    </source>
</evidence>
<organism evidence="2 3">
    <name type="scientific">Olea europaea subsp. europaea</name>
    <dbReference type="NCBI Taxonomy" id="158383"/>
    <lineage>
        <taxon>Eukaryota</taxon>
        <taxon>Viridiplantae</taxon>
        <taxon>Streptophyta</taxon>
        <taxon>Embryophyta</taxon>
        <taxon>Tracheophyta</taxon>
        <taxon>Spermatophyta</taxon>
        <taxon>Magnoliopsida</taxon>
        <taxon>eudicotyledons</taxon>
        <taxon>Gunneridae</taxon>
        <taxon>Pentapetalae</taxon>
        <taxon>asterids</taxon>
        <taxon>lamiids</taxon>
        <taxon>Lamiales</taxon>
        <taxon>Oleaceae</taxon>
        <taxon>Oleeae</taxon>
        <taxon>Olea</taxon>
    </lineage>
</organism>
<proteinExistence type="predicted"/>